<dbReference type="Proteomes" id="UP000244803">
    <property type="component" value="Chromosome 3"/>
</dbReference>
<name>A0A976M540_THEOR</name>
<sequence length="519" mass="59101">MEHEENCPWLTSEQNTTLIHTLPKNCQNRKCSVWKDLKGWFGYLGNSLSLLAFQEIYRDVAHDGSGVYERMALEGGKILKEVVELQSLRGGKEDLYLNGVARLVFGTASESYFKFVKKLHLRKMAELVNDTGALHKFARLYLAGAQTLTTPRSVANYVRVSVAFSVNEVAGPSHHSPTAEWIVPLIQHIYHCQKFKHLQFSCDNLLVTNLHRYMGYKYEEILPRIKECFTNLQSTPQLYYGNELEAEDFAKAEVLKFLNSRAVELFACVYMKLHLTHLNENLNVVNQRPLREAKTIFINLLGACWSISQKESRNVWLANIFQTLRQIQLSLVSYSPGMRTLTQAHLSLPEFKSTNMVKDKFDLLLNTRTQKHKGSGGEMSPYESPYEPFSSAVKDESPGNETLARLSGGLLEAYGYVQDFLYENAYKVIHKSCFDAPDDETVDTKSESLGPGDVFPLNVKYEEEADMAHIKIPLGKIAAAKNINYRTLLKNKHKNLMELSINNFNQEFPSFCVKVPTKK</sequence>
<proteinExistence type="predicted"/>
<feature type="compositionally biased region" description="Low complexity" evidence="1">
    <location>
        <begin position="380"/>
        <end position="391"/>
    </location>
</feature>
<dbReference type="EMBL" id="CP056066">
    <property type="protein sequence ID" value="UKJ88571.2"/>
    <property type="molecule type" value="Genomic_DNA"/>
</dbReference>
<dbReference type="AlphaFoldDB" id="A0A976M540"/>
<gene>
    <name evidence="2" type="ORF">MACJ_001815</name>
</gene>
<evidence type="ECO:0000313" key="3">
    <source>
        <dbReference type="Proteomes" id="UP000244803"/>
    </source>
</evidence>
<evidence type="ECO:0000256" key="1">
    <source>
        <dbReference type="SAM" id="MobiDB-lite"/>
    </source>
</evidence>
<evidence type="ECO:0000313" key="2">
    <source>
        <dbReference type="EMBL" id="UKJ88571.2"/>
    </source>
</evidence>
<reference evidence="2" key="1">
    <citation type="submission" date="2022-07" db="EMBL/GenBank/DDBJ databases">
        <title>Evaluation of T. orientalis genome assembly methods using nanopore sequencing and analysis of variation between genomes.</title>
        <authorList>
            <person name="Yam J."/>
            <person name="Micallef M.L."/>
            <person name="Liu M."/>
            <person name="Djordjevic S.P."/>
            <person name="Bogema D.R."/>
            <person name="Jenkins C."/>
        </authorList>
    </citation>
    <scope>NUCLEOTIDE SEQUENCE</scope>
    <source>
        <strain evidence="2">Fish Creek</strain>
    </source>
</reference>
<feature type="region of interest" description="Disordered" evidence="1">
    <location>
        <begin position="372"/>
        <end position="397"/>
    </location>
</feature>
<organism evidence="2 3">
    <name type="scientific">Theileria orientalis</name>
    <dbReference type="NCBI Taxonomy" id="68886"/>
    <lineage>
        <taxon>Eukaryota</taxon>
        <taxon>Sar</taxon>
        <taxon>Alveolata</taxon>
        <taxon>Apicomplexa</taxon>
        <taxon>Aconoidasida</taxon>
        <taxon>Piroplasmida</taxon>
        <taxon>Theileriidae</taxon>
        <taxon>Theileria</taxon>
    </lineage>
</organism>
<dbReference type="OrthoDB" id="343184at2759"/>
<protein>
    <submittedName>
        <fullName evidence="2">Uncharacterized protein</fullName>
    </submittedName>
</protein>
<accession>A0A976M540</accession>